<dbReference type="Pfam" id="PF06458">
    <property type="entry name" value="MucBP"/>
    <property type="match status" value="6"/>
</dbReference>
<dbReference type="RefSeq" id="WP_004833827.1">
    <property type="nucleotide sequence ID" value="NZ_AEXM01000002.1"/>
</dbReference>
<dbReference type="AlphaFoldDB" id="F0GTE3"/>
<dbReference type="Proteomes" id="UP000005286">
    <property type="component" value="Unassembled WGS sequence"/>
</dbReference>
<evidence type="ECO:0000313" key="5">
    <source>
        <dbReference type="Proteomes" id="UP000005286"/>
    </source>
</evidence>
<keyword evidence="1" id="KW-0677">Repeat</keyword>
<dbReference type="eggNOG" id="COG4932">
    <property type="taxonomic scope" value="Bacteria"/>
</dbReference>
<organism evidence="4 5">
    <name type="scientific">Anaerococcus prevotii ACS-065-V-Col13</name>
    <dbReference type="NCBI Taxonomy" id="879305"/>
    <lineage>
        <taxon>Bacteria</taxon>
        <taxon>Bacillati</taxon>
        <taxon>Bacillota</taxon>
        <taxon>Tissierellia</taxon>
        <taxon>Tissierellales</taxon>
        <taxon>Peptoniphilaceae</taxon>
        <taxon>Anaerococcus</taxon>
    </lineage>
</organism>
<feature type="domain" description="MucBP" evidence="3">
    <location>
        <begin position="420"/>
        <end position="487"/>
    </location>
</feature>
<dbReference type="STRING" id="879305.HMPREF9290_1625"/>
<feature type="domain" description="MucBP" evidence="3">
    <location>
        <begin position="184"/>
        <end position="250"/>
    </location>
</feature>
<evidence type="ECO:0000256" key="2">
    <source>
        <dbReference type="SAM" id="MobiDB-lite"/>
    </source>
</evidence>
<keyword evidence="5" id="KW-1185">Reference proteome</keyword>
<protein>
    <submittedName>
        <fullName evidence="4">MucBP domain protein</fullName>
    </submittedName>
</protein>
<dbReference type="InterPro" id="IPR027579">
    <property type="entry name" value="SSSPR51_Rpt"/>
</dbReference>
<name>F0GTE3_9FIRM</name>
<gene>
    <name evidence="4" type="ORF">HMPREF9290_1625</name>
</gene>
<dbReference type="EMBL" id="AEXM01000002">
    <property type="protein sequence ID" value="EGC82906.1"/>
    <property type="molecule type" value="Genomic_DNA"/>
</dbReference>
<dbReference type="Pfam" id="PF18877">
    <property type="entry name" value="SSSPR-51"/>
    <property type="match status" value="1"/>
</dbReference>
<feature type="domain" description="MucBP" evidence="3">
    <location>
        <begin position="342"/>
        <end position="409"/>
    </location>
</feature>
<feature type="non-terminal residue" evidence="4">
    <location>
        <position position="540"/>
    </location>
</feature>
<proteinExistence type="predicted"/>
<feature type="domain" description="MucBP" evidence="3">
    <location>
        <begin position="103"/>
        <end position="170"/>
    </location>
</feature>
<feature type="domain" description="MucBP" evidence="3">
    <location>
        <begin position="23"/>
        <end position="90"/>
    </location>
</feature>
<evidence type="ECO:0000256" key="1">
    <source>
        <dbReference type="ARBA" id="ARBA00022737"/>
    </source>
</evidence>
<feature type="region of interest" description="Disordered" evidence="2">
    <location>
        <begin position="510"/>
        <end position="540"/>
    </location>
</feature>
<evidence type="ECO:0000259" key="3">
    <source>
        <dbReference type="Pfam" id="PF06458"/>
    </source>
</evidence>
<feature type="compositionally biased region" description="Basic and acidic residues" evidence="2">
    <location>
        <begin position="517"/>
        <end position="540"/>
    </location>
</feature>
<evidence type="ECO:0000313" key="4">
    <source>
        <dbReference type="EMBL" id="EGC82906.1"/>
    </source>
</evidence>
<reference evidence="4 5" key="1">
    <citation type="submission" date="2011-01" db="EMBL/GenBank/DDBJ databases">
        <authorList>
            <person name="Durkin A.S."/>
            <person name="Madupu R."/>
            <person name="Torralba M."/>
            <person name="Gillis M."/>
            <person name="Methe B."/>
            <person name="Sutton G."/>
            <person name="Nelson K.E."/>
        </authorList>
    </citation>
    <scope>NUCLEOTIDE SEQUENCE [LARGE SCALE GENOMIC DNA]</scope>
    <source>
        <strain evidence="4 5">ACS-065-V-Col13</strain>
    </source>
</reference>
<accession>F0GTE3</accession>
<feature type="domain" description="MucBP" evidence="3">
    <location>
        <begin position="265"/>
        <end position="331"/>
    </location>
</feature>
<sequence>EHFVGTWVFEEDKTPEPETNKGNVYVEYVAEDGTPLDKKLVVKKDAPVGEAYTTELKTFNGYEFARMADDSAPANGEVQKGEQHVTYVYKKTEVTPPVEEKGNVYVEYVAEDGTVLDKQSVVKKDAPVGDHYTTELRTFNGYEFARMADGSAPANGEVQKGEQHVTYVYKKTEVTPPVEEIGSVYVRYITEDGATLEDYTPVKKDVPVGENYTTEQKAFNGYVFKGMSADSAGANGNVINGDLYVTYVYKLPETPEVDPEGEKGNVYVNYITVDRETLANDVVKENAPVGEAYTTEQITFDGYEFVKMGDGSADANGNVQKGDQYVTYVYKPIETPQVKTGNVYVKYVTEDGTVLDQQSVVKENAPVGDHYTTEQKAFDGYEFTRMGDGSADANGNVQEGDQFVTYVYKPIETPQVKTGNVYVKYVTEDGKVLEEEKAVQTNAKVGTKYTTEPKTFDGYEFTRMGDGSADANGNIVEGDLHVVYVYREKSTPKPPTPGVDKITKFVDENGNKISKSTKGDNPKKDIDGYEFVKTEKDKDG</sequence>
<dbReference type="NCBIfam" id="TIGR04308">
    <property type="entry name" value="repeat_SSSPR51"/>
    <property type="match status" value="1"/>
</dbReference>
<dbReference type="InterPro" id="IPR009459">
    <property type="entry name" value="MucBP_dom"/>
</dbReference>
<comment type="caution">
    <text evidence="4">The sequence shown here is derived from an EMBL/GenBank/DDBJ whole genome shotgun (WGS) entry which is preliminary data.</text>
</comment>
<dbReference type="Gene3D" id="3.10.20.320">
    <property type="entry name" value="Putative peptidoglycan bound protein (lpxtg motif)"/>
    <property type="match status" value="6"/>
</dbReference>
<feature type="non-terminal residue" evidence="4">
    <location>
        <position position="1"/>
    </location>
</feature>